<dbReference type="OrthoDB" id="652886at2"/>
<gene>
    <name evidence="1" type="ORF">FPE01S_02_09120</name>
</gene>
<dbReference type="EMBL" id="BBWV01000002">
    <property type="protein sequence ID" value="GAO43806.1"/>
    <property type="molecule type" value="Genomic_DNA"/>
</dbReference>
<dbReference type="STRING" id="1220578.FPE01S_02_09120"/>
<dbReference type="Gene3D" id="2.60.120.200">
    <property type="match status" value="1"/>
</dbReference>
<dbReference type="Pfam" id="PF14099">
    <property type="entry name" value="Polysacc_lyase"/>
    <property type="match status" value="1"/>
</dbReference>
<dbReference type="AlphaFoldDB" id="A0A0E9N2A8"/>
<evidence type="ECO:0000313" key="1">
    <source>
        <dbReference type="EMBL" id="GAO43806.1"/>
    </source>
</evidence>
<keyword evidence="2" id="KW-1185">Reference proteome</keyword>
<comment type="caution">
    <text evidence="1">The sequence shown here is derived from an EMBL/GenBank/DDBJ whole genome shotgun (WGS) entry which is preliminary data.</text>
</comment>
<dbReference type="Gene3D" id="2.60.40.10">
    <property type="entry name" value="Immunoglobulins"/>
    <property type="match status" value="1"/>
</dbReference>
<dbReference type="Pfam" id="PF22352">
    <property type="entry name" value="K319L-like_PKD"/>
    <property type="match status" value="1"/>
</dbReference>
<proteinExistence type="predicted"/>
<accession>A0A0E9N2A8</accession>
<protein>
    <submittedName>
        <fullName evidence="1">Uncharacterized protein</fullName>
    </submittedName>
</protein>
<dbReference type="RefSeq" id="WP_046369634.1">
    <property type="nucleotide sequence ID" value="NZ_BBWV01000002.1"/>
</dbReference>
<evidence type="ECO:0000313" key="2">
    <source>
        <dbReference type="Proteomes" id="UP000033121"/>
    </source>
</evidence>
<dbReference type="InterPro" id="IPR025975">
    <property type="entry name" value="Polysacc_lyase"/>
</dbReference>
<name>A0A0E9N2A8_9BACT</name>
<dbReference type="Proteomes" id="UP000033121">
    <property type="component" value="Unassembled WGS sequence"/>
</dbReference>
<sequence>MKKLIVDFSGTIQKASKYGVLGEVQVNSPYGVQNAVLPGTSIKAIRFETRSTDTAIYGGVRSEIVVNAPVKDATAFNPWFAFKFYIPSAEWDGGTKECIFPFQFHDKSLADGGEKASPNFALEILNKRFRVATRWSTADYNTASNRKEKWTDIGPAPMDQVVDLVGYYLPRTDGTGVQKLWFNGKEVFNLVGANAFVGSYYDYLKVGNYNWNRVLKCVGFIGGPLIVGDSAETYESMYAALQPASPQPVPNKAPVVTLTDQNVVTTFATLSASVVDPDGKIVSTQWRQVSGPNVALIGSLQSAVTGISGLVTGQYVFECTATDDKGAQTAGKCTVDVDIPVPAKKVVFEGRMFDDGTWEKL</sequence>
<organism evidence="1 2">
    <name type="scientific">Flavihumibacter petaseus NBRC 106054</name>
    <dbReference type="NCBI Taxonomy" id="1220578"/>
    <lineage>
        <taxon>Bacteria</taxon>
        <taxon>Pseudomonadati</taxon>
        <taxon>Bacteroidota</taxon>
        <taxon>Chitinophagia</taxon>
        <taxon>Chitinophagales</taxon>
        <taxon>Chitinophagaceae</taxon>
        <taxon>Flavihumibacter</taxon>
    </lineage>
</organism>
<dbReference type="InterPro" id="IPR013783">
    <property type="entry name" value="Ig-like_fold"/>
</dbReference>
<reference evidence="1 2" key="1">
    <citation type="submission" date="2015-04" db="EMBL/GenBank/DDBJ databases">
        <title>Whole genome shotgun sequence of Flavihumibacter petaseus NBRC 106054.</title>
        <authorList>
            <person name="Miyazawa S."/>
            <person name="Hosoyama A."/>
            <person name="Hashimoto M."/>
            <person name="Noguchi M."/>
            <person name="Tsuchikane K."/>
            <person name="Ohji S."/>
            <person name="Yamazoe A."/>
            <person name="Ichikawa N."/>
            <person name="Kimura A."/>
            <person name="Fujita N."/>
        </authorList>
    </citation>
    <scope>NUCLEOTIDE SEQUENCE [LARGE SCALE GENOMIC DNA]</scope>
    <source>
        <strain evidence="1 2">NBRC 106054</strain>
    </source>
</reference>